<feature type="transmembrane region" description="Helical" evidence="2">
    <location>
        <begin position="70"/>
        <end position="90"/>
    </location>
</feature>
<name>A0AAU0MI57_9MICO</name>
<keyword evidence="3" id="KW-0732">Signal</keyword>
<sequence>MRPVARAVLVLLLAVTAWSASHGDTRGTADSHPVAAISSVATTHAQAAGEDAPAGHPAALPAQSDAGTDAGHLAACFFAVWAGAALIALARLAAPPRRRQLVTAPTSPTPVQAPPATSSRRSALTLTQLSISRT</sequence>
<feature type="chain" id="PRO_5043770556" evidence="3">
    <location>
        <begin position="23"/>
        <end position="134"/>
    </location>
</feature>
<keyword evidence="2" id="KW-1133">Transmembrane helix</keyword>
<keyword evidence="2" id="KW-0812">Transmembrane</keyword>
<gene>
    <name evidence="4" type="ORF">RYJ27_00970</name>
</gene>
<protein>
    <submittedName>
        <fullName evidence="4">Uncharacterized protein</fullName>
    </submittedName>
</protein>
<dbReference type="KEGG" id="mliy:RYJ27_00970"/>
<feature type="region of interest" description="Disordered" evidence="1">
    <location>
        <begin position="100"/>
        <end position="123"/>
    </location>
</feature>
<evidence type="ECO:0000313" key="5">
    <source>
        <dbReference type="Proteomes" id="UP001329313"/>
    </source>
</evidence>
<dbReference type="AlphaFoldDB" id="A0AAU0MI57"/>
<keyword evidence="2" id="KW-0472">Membrane</keyword>
<feature type="region of interest" description="Disordered" evidence="1">
    <location>
        <begin position="42"/>
        <end position="65"/>
    </location>
</feature>
<dbReference type="EMBL" id="CP137080">
    <property type="protein sequence ID" value="WOQ69849.1"/>
    <property type="molecule type" value="Genomic_DNA"/>
</dbReference>
<reference evidence="4 5" key="1">
    <citation type="submission" date="2023-10" db="EMBL/GenBank/DDBJ databases">
        <title>Y20.</title>
        <authorList>
            <person name="Zhang G."/>
            <person name="Ding Y."/>
        </authorList>
    </citation>
    <scope>NUCLEOTIDE SEQUENCE [LARGE SCALE GENOMIC DNA]</scope>
    <source>
        <strain evidence="4 5">Y20</strain>
    </source>
</reference>
<keyword evidence="5" id="KW-1185">Reference proteome</keyword>
<evidence type="ECO:0000313" key="4">
    <source>
        <dbReference type="EMBL" id="WOQ69849.1"/>
    </source>
</evidence>
<dbReference type="Proteomes" id="UP001329313">
    <property type="component" value="Chromosome"/>
</dbReference>
<dbReference type="RefSeq" id="WP_330170943.1">
    <property type="nucleotide sequence ID" value="NZ_CP137080.1"/>
</dbReference>
<feature type="signal peptide" evidence="3">
    <location>
        <begin position="1"/>
        <end position="22"/>
    </location>
</feature>
<proteinExistence type="predicted"/>
<evidence type="ECO:0000256" key="2">
    <source>
        <dbReference type="SAM" id="Phobius"/>
    </source>
</evidence>
<accession>A0AAU0MI57</accession>
<evidence type="ECO:0000256" key="1">
    <source>
        <dbReference type="SAM" id="MobiDB-lite"/>
    </source>
</evidence>
<evidence type="ECO:0000256" key="3">
    <source>
        <dbReference type="SAM" id="SignalP"/>
    </source>
</evidence>
<organism evidence="4 5">
    <name type="scientific">Microbacterium limosum</name>
    <dbReference type="NCBI Taxonomy" id="3079935"/>
    <lineage>
        <taxon>Bacteria</taxon>
        <taxon>Bacillati</taxon>
        <taxon>Actinomycetota</taxon>
        <taxon>Actinomycetes</taxon>
        <taxon>Micrococcales</taxon>
        <taxon>Microbacteriaceae</taxon>
        <taxon>Microbacterium</taxon>
    </lineage>
</organism>
<feature type="compositionally biased region" description="Polar residues" evidence="1">
    <location>
        <begin position="114"/>
        <end position="123"/>
    </location>
</feature>